<name>A0ABR2G2W1_9ROSI</name>
<keyword evidence="3" id="KW-1185">Reference proteome</keyword>
<evidence type="ECO:0000313" key="3">
    <source>
        <dbReference type="Proteomes" id="UP001472677"/>
    </source>
</evidence>
<evidence type="ECO:0000313" key="2">
    <source>
        <dbReference type="EMBL" id="KAK8593416.1"/>
    </source>
</evidence>
<comment type="caution">
    <text evidence="2">The sequence shown here is derived from an EMBL/GenBank/DDBJ whole genome shotgun (WGS) entry which is preliminary data.</text>
</comment>
<evidence type="ECO:0000256" key="1">
    <source>
        <dbReference type="SAM" id="MobiDB-lite"/>
    </source>
</evidence>
<protein>
    <submittedName>
        <fullName evidence="2">Uncharacterized protein</fullName>
    </submittedName>
</protein>
<dbReference type="Proteomes" id="UP001472677">
    <property type="component" value="Unassembled WGS sequence"/>
</dbReference>
<accession>A0ABR2G2W1</accession>
<feature type="compositionally biased region" description="Basic and acidic residues" evidence="1">
    <location>
        <begin position="18"/>
        <end position="39"/>
    </location>
</feature>
<gene>
    <name evidence="2" type="ORF">V6N12_045498</name>
</gene>
<feature type="region of interest" description="Disordered" evidence="1">
    <location>
        <begin position="18"/>
        <end position="81"/>
    </location>
</feature>
<reference evidence="2 3" key="1">
    <citation type="journal article" date="2024" name="G3 (Bethesda)">
        <title>Genome assembly of Hibiscus sabdariffa L. provides insights into metabolisms of medicinal natural products.</title>
        <authorList>
            <person name="Kim T."/>
        </authorList>
    </citation>
    <scope>NUCLEOTIDE SEQUENCE [LARGE SCALE GENOMIC DNA]</scope>
    <source>
        <strain evidence="2">TK-2024</strain>
        <tissue evidence="2">Old leaves</tissue>
    </source>
</reference>
<proteinExistence type="predicted"/>
<organism evidence="2 3">
    <name type="scientific">Hibiscus sabdariffa</name>
    <name type="common">roselle</name>
    <dbReference type="NCBI Taxonomy" id="183260"/>
    <lineage>
        <taxon>Eukaryota</taxon>
        <taxon>Viridiplantae</taxon>
        <taxon>Streptophyta</taxon>
        <taxon>Embryophyta</taxon>
        <taxon>Tracheophyta</taxon>
        <taxon>Spermatophyta</taxon>
        <taxon>Magnoliopsida</taxon>
        <taxon>eudicotyledons</taxon>
        <taxon>Gunneridae</taxon>
        <taxon>Pentapetalae</taxon>
        <taxon>rosids</taxon>
        <taxon>malvids</taxon>
        <taxon>Malvales</taxon>
        <taxon>Malvaceae</taxon>
        <taxon>Malvoideae</taxon>
        <taxon>Hibiscus</taxon>
    </lineage>
</organism>
<sequence length="101" mass="11381">MLRPDTFPEIFNNLRNLRELRRRDDDTPDKGDSPMDHDNSTSSETLGASMPNPNYGSMPASQPSCYKDSIMGGANNTQSCNEDLIDDEDIEIHEGEEFIAW</sequence>
<dbReference type="EMBL" id="JBBPBM010000003">
    <property type="protein sequence ID" value="KAK8593416.1"/>
    <property type="molecule type" value="Genomic_DNA"/>
</dbReference>
<feature type="compositionally biased region" description="Polar residues" evidence="1">
    <location>
        <begin position="40"/>
        <end position="64"/>
    </location>
</feature>